<proteinExistence type="predicted"/>
<feature type="compositionally biased region" description="Basic residues" evidence="1">
    <location>
        <begin position="27"/>
        <end position="41"/>
    </location>
</feature>
<dbReference type="EMBL" id="ML994632">
    <property type="protein sequence ID" value="KAF2185867.1"/>
    <property type="molecule type" value="Genomic_DNA"/>
</dbReference>
<evidence type="ECO:0000259" key="2">
    <source>
        <dbReference type="Pfam" id="PF24864"/>
    </source>
</evidence>
<evidence type="ECO:0000313" key="4">
    <source>
        <dbReference type="Proteomes" id="UP000800200"/>
    </source>
</evidence>
<name>A0A6A6E1N5_9PEZI</name>
<keyword evidence="4" id="KW-1185">Reference proteome</keyword>
<dbReference type="Proteomes" id="UP000800200">
    <property type="component" value="Unassembled WGS sequence"/>
</dbReference>
<sequence length="315" mass="36468">MKGRLLLDCLPSIRWVPSDIPNEGSQRRSRSRGFAKRHMKKGSGTSPTPPIHRRKSTLSITSTPDPELDARTNAQGQSTFFEKLPLELRQMVYELVVGEEVVHLTLGAKGRFGHFLCEEGGLGLGLGWECSCRVLVGGRECRRLDHHLLSFLTTCRRMYSEAIPILYKSHTFSLLHATHLLYLPNRIPIPRINTLRTLRLRWTIRALPYFRRPMSKKYAYPEDTANWQRAWQIIASMNGLRDLYVVLVDSNNIWEQKWLEMEGQLLEPVKLVIQPRWFELWLPYARSGVGWDMGGSSCRLRKPERPDSEEEDEDD</sequence>
<organism evidence="3 4">
    <name type="scientific">Zopfia rhizophila CBS 207.26</name>
    <dbReference type="NCBI Taxonomy" id="1314779"/>
    <lineage>
        <taxon>Eukaryota</taxon>
        <taxon>Fungi</taxon>
        <taxon>Dikarya</taxon>
        <taxon>Ascomycota</taxon>
        <taxon>Pezizomycotina</taxon>
        <taxon>Dothideomycetes</taxon>
        <taxon>Dothideomycetes incertae sedis</taxon>
        <taxon>Zopfiaceae</taxon>
        <taxon>Zopfia</taxon>
    </lineage>
</organism>
<evidence type="ECO:0000313" key="3">
    <source>
        <dbReference type="EMBL" id="KAF2185867.1"/>
    </source>
</evidence>
<dbReference type="Pfam" id="PF24864">
    <property type="entry name" value="DUF7730"/>
    <property type="match status" value="1"/>
</dbReference>
<protein>
    <recommendedName>
        <fullName evidence="2">DUF7730 domain-containing protein</fullName>
    </recommendedName>
</protein>
<dbReference type="OrthoDB" id="4757095at2759"/>
<accession>A0A6A6E1N5</accession>
<dbReference type="InterPro" id="IPR056632">
    <property type="entry name" value="DUF7730"/>
</dbReference>
<dbReference type="AlphaFoldDB" id="A0A6A6E1N5"/>
<reference evidence="3" key="1">
    <citation type="journal article" date="2020" name="Stud. Mycol.">
        <title>101 Dothideomycetes genomes: a test case for predicting lifestyles and emergence of pathogens.</title>
        <authorList>
            <person name="Haridas S."/>
            <person name="Albert R."/>
            <person name="Binder M."/>
            <person name="Bloem J."/>
            <person name="Labutti K."/>
            <person name="Salamov A."/>
            <person name="Andreopoulos B."/>
            <person name="Baker S."/>
            <person name="Barry K."/>
            <person name="Bills G."/>
            <person name="Bluhm B."/>
            <person name="Cannon C."/>
            <person name="Castanera R."/>
            <person name="Culley D."/>
            <person name="Daum C."/>
            <person name="Ezra D."/>
            <person name="Gonzalez J."/>
            <person name="Henrissat B."/>
            <person name="Kuo A."/>
            <person name="Liang C."/>
            <person name="Lipzen A."/>
            <person name="Lutzoni F."/>
            <person name="Magnuson J."/>
            <person name="Mondo S."/>
            <person name="Nolan M."/>
            <person name="Ohm R."/>
            <person name="Pangilinan J."/>
            <person name="Park H.-J."/>
            <person name="Ramirez L."/>
            <person name="Alfaro M."/>
            <person name="Sun H."/>
            <person name="Tritt A."/>
            <person name="Yoshinaga Y."/>
            <person name="Zwiers L.-H."/>
            <person name="Turgeon B."/>
            <person name="Goodwin S."/>
            <person name="Spatafora J."/>
            <person name="Crous P."/>
            <person name="Grigoriev I."/>
        </authorList>
    </citation>
    <scope>NUCLEOTIDE SEQUENCE</scope>
    <source>
        <strain evidence="3">CBS 207.26</strain>
    </source>
</reference>
<feature type="region of interest" description="Disordered" evidence="1">
    <location>
        <begin position="18"/>
        <end position="69"/>
    </location>
</feature>
<gene>
    <name evidence="3" type="ORF">K469DRAFT_575050</name>
</gene>
<feature type="domain" description="DUF7730" evidence="2">
    <location>
        <begin position="74"/>
        <end position="303"/>
    </location>
</feature>
<evidence type="ECO:0000256" key="1">
    <source>
        <dbReference type="SAM" id="MobiDB-lite"/>
    </source>
</evidence>
<dbReference type="PANTHER" id="PTHR38790">
    <property type="entry name" value="2EXR DOMAIN-CONTAINING PROTEIN-RELATED"/>
    <property type="match status" value="1"/>
</dbReference>
<dbReference type="PANTHER" id="PTHR38790:SF9">
    <property type="entry name" value="F-BOX DOMAIN-CONTAINING PROTEIN"/>
    <property type="match status" value="1"/>
</dbReference>